<keyword evidence="2" id="KW-1185">Reference proteome</keyword>
<sequence length="34" mass="4227">MNQFFALKYEKYLKLKSWLRKYDAAEKNDNSRVQ</sequence>
<reference evidence="1 2" key="1">
    <citation type="submission" date="2018-07" db="EMBL/GenBank/DDBJ databases">
        <title>Genomic Encyclopedia of Type Strains, Phase III (KMG-III): the genomes of soil and plant-associated and newly described type strains.</title>
        <authorList>
            <person name="Whitman W."/>
        </authorList>
    </citation>
    <scope>NUCLEOTIDE SEQUENCE [LARGE SCALE GENOMIC DNA]</scope>
    <source>
        <strain evidence="1 2">CECT 7506</strain>
    </source>
</reference>
<evidence type="ECO:0000313" key="1">
    <source>
        <dbReference type="EMBL" id="RCW48911.1"/>
    </source>
</evidence>
<evidence type="ECO:0000313" key="2">
    <source>
        <dbReference type="Proteomes" id="UP000252415"/>
    </source>
</evidence>
<proteinExistence type="predicted"/>
<comment type="caution">
    <text evidence="1">The sequence shown here is derived from an EMBL/GenBank/DDBJ whole genome shotgun (WGS) entry which is preliminary data.</text>
</comment>
<protein>
    <submittedName>
        <fullName evidence="1">Uncharacterized protein</fullName>
    </submittedName>
</protein>
<gene>
    <name evidence="1" type="ORF">DFP97_10595</name>
</gene>
<accession>A0A368W436</accession>
<dbReference type="AlphaFoldDB" id="A0A368W436"/>
<dbReference type="Proteomes" id="UP000252415">
    <property type="component" value="Unassembled WGS sequence"/>
</dbReference>
<organism evidence="1 2">
    <name type="scientific">Paenibacillus prosopidis</name>
    <dbReference type="NCBI Taxonomy" id="630520"/>
    <lineage>
        <taxon>Bacteria</taxon>
        <taxon>Bacillati</taxon>
        <taxon>Bacillota</taxon>
        <taxon>Bacilli</taxon>
        <taxon>Bacillales</taxon>
        <taxon>Paenibacillaceae</taxon>
        <taxon>Paenibacillus</taxon>
    </lineage>
</organism>
<name>A0A368W436_9BACL</name>
<dbReference type="EMBL" id="QPJD01000005">
    <property type="protein sequence ID" value="RCW48911.1"/>
    <property type="molecule type" value="Genomic_DNA"/>
</dbReference>